<dbReference type="Proteomes" id="UP000054018">
    <property type="component" value="Unassembled WGS sequence"/>
</dbReference>
<reference evidence="2" key="2">
    <citation type="submission" date="2015-01" db="EMBL/GenBank/DDBJ databases">
        <title>Evolutionary Origins and Diversification of the Mycorrhizal Mutualists.</title>
        <authorList>
            <consortium name="DOE Joint Genome Institute"/>
            <consortium name="Mycorrhizal Genomics Consortium"/>
            <person name="Kohler A."/>
            <person name="Kuo A."/>
            <person name="Nagy L.G."/>
            <person name="Floudas D."/>
            <person name="Copeland A."/>
            <person name="Barry K.W."/>
            <person name="Cichocki N."/>
            <person name="Veneault-Fourrey C."/>
            <person name="LaButti K."/>
            <person name="Lindquist E.A."/>
            <person name="Lipzen A."/>
            <person name="Lundell T."/>
            <person name="Morin E."/>
            <person name="Murat C."/>
            <person name="Riley R."/>
            <person name="Ohm R."/>
            <person name="Sun H."/>
            <person name="Tunlid A."/>
            <person name="Henrissat B."/>
            <person name="Grigoriev I.V."/>
            <person name="Hibbett D.S."/>
            <person name="Martin F."/>
        </authorList>
    </citation>
    <scope>NUCLEOTIDE SEQUENCE [LARGE SCALE GENOMIC DNA]</scope>
    <source>
        <strain evidence="2">441</strain>
    </source>
</reference>
<gene>
    <name evidence="1" type="ORF">PISMIDRAFT_393138</name>
</gene>
<accession>A0A0C9ZLJ2</accession>
<dbReference type="EMBL" id="KN833687">
    <property type="protein sequence ID" value="KIK30326.1"/>
    <property type="molecule type" value="Genomic_DNA"/>
</dbReference>
<evidence type="ECO:0000313" key="2">
    <source>
        <dbReference type="Proteomes" id="UP000054018"/>
    </source>
</evidence>
<name>A0A0C9ZLJ2_9AGAM</name>
<protein>
    <submittedName>
        <fullName evidence="1">Uncharacterized protein</fullName>
    </submittedName>
</protein>
<proteinExistence type="predicted"/>
<reference evidence="1 2" key="1">
    <citation type="submission" date="2014-04" db="EMBL/GenBank/DDBJ databases">
        <authorList>
            <consortium name="DOE Joint Genome Institute"/>
            <person name="Kuo A."/>
            <person name="Kohler A."/>
            <person name="Costa M.D."/>
            <person name="Nagy L.G."/>
            <person name="Floudas D."/>
            <person name="Copeland A."/>
            <person name="Barry K.W."/>
            <person name="Cichocki N."/>
            <person name="Veneault-Fourrey C."/>
            <person name="LaButti K."/>
            <person name="Lindquist E.A."/>
            <person name="Lipzen A."/>
            <person name="Lundell T."/>
            <person name="Morin E."/>
            <person name="Murat C."/>
            <person name="Sun H."/>
            <person name="Tunlid A."/>
            <person name="Henrissat B."/>
            <person name="Grigoriev I.V."/>
            <person name="Hibbett D.S."/>
            <person name="Martin F."/>
            <person name="Nordberg H.P."/>
            <person name="Cantor M.N."/>
            <person name="Hua S.X."/>
        </authorList>
    </citation>
    <scope>NUCLEOTIDE SEQUENCE [LARGE SCALE GENOMIC DNA]</scope>
    <source>
        <strain evidence="1 2">441</strain>
    </source>
</reference>
<evidence type="ECO:0000313" key="1">
    <source>
        <dbReference type="EMBL" id="KIK30326.1"/>
    </source>
</evidence>
<dbReference type="HOGENOM" id="CLU_2074096_0_0_1"/>
<organism evidence="1 2">
    <name type="scientific">Pisolithus microcarpus 441</name>
    <dbReference type="NCBI Taxonomy" id="765257"/>
    <lineage>
        <taxon>Eukaryota</taxon>
        <taxon>Fungi</taxon>
        <taxon>Dikarya</taxon>
        <taxon>Basidiomycota</taxon>
        <taxon>Agaricomycotina</taxon>
        <taxon>Agaricomycetes</taxon>
        <taxon>Agaricomycetidae</taxon>
        <taxon>Boletales</taxon>
        <taxon>Sclerodermatineae</taxon>
        <taxon>Pisolithaceae</taxon>
        <taxon>Pisolithus</taxon>
    </lineage>
</organism>
<dbReference type="AlphaFoldDB" id="A0A0C9ZLJ2"/>
<sequence>MHDSSTNKSAVSLHHSLKHDGIVYILRGHPANAVSVSTFEFFQVGANPVAPQCFVDCCSLPRVRNKQLANKPFSYGFPGSFEKSADKSLHHVRHSRHTRARCTLWRFACTHHLSKGPI</sequence>
<keyword evidence="2" id="KW-1185">Reference proteome</keyword>